<evidence type="ECO:0000313" key="6">
    <source>
        <dbReference type="Proteomes" id="UP000199236"/>
    </source>
</evidence>
<reference evidence="5 6" key="1">
    <citation type="submission" date="2016-10" db="EMBL/GenBank/DDBJ databases">
        <authorList>
            <person name="de Groot N.N."/>
        </authorList>
    </citation>
    <scope>NUCLEOTIDE SEQUENCE [LARGE SCALE GENOMIC DNA]</scope>
    <source>
        <strain evidence="5 6">CGMCC 1.9157</strain>
    </source>
</reference>
<dbReference type="GO" id="GO:0005524">
    <property type="term" value="F:ATP binding"/>
    <property type="evidence" value="ECO:0007669"/>
    <property type="project" value="UniProtKB-KW"/>
</dbReference>
<dbReference type="NCBIfam" id="TIGR00724">
    <property type="entry name" value="urea_amlyse_rel"/>
    <property type="match status" value="1"/>
</dbReference>
<dbReference type="Proteomes" id="UP000199236">
    <property type="component" value="Unassembled WGS sequence"/>
</dbReference>
<evidence type="ECO:0000256" key="2">
    <source>
        <dbReference type="ARBA" id="ARBA00022801"/>
    </source>
</evidence>
<dbReference type="STRING" id="655353.SAMN04488056_103422"/>
<dbReference type="PANTHER" id="PTHR43309:SF3">
    <property type="entry name" value="5-OXOPROLINASE SUBUNIT C"/>
    <property type="match status" value="1"/>
</dbReference>
<dbReference type="GO" id="GO:0016787">
    <property type="term" value="F:hydrolase activity"/>
    <property type="evidence" value="ECO:0007669"/>
    <property type="project" value="UniProtKB-KW"/>
</dbReference>
<dbReference type="RefSeq" id="WP_090071189.1">
    <property type="nucleotide sequence ID" value="NZ_FOVR01000003.1"/>
</dbReference>
<dbReference type="Pfam" id="PF02626">
    <property type="entry name" value="CT_A_B"/>
    <property type="match status" value="1"/>
</dbReference>
<accession>A0A1I5EZS7</accession>
<dbReference type="SUPFAM" id="SSF50891">
    <property type="entry name" value="Cyclophilin-like"/>
    <property type="match status" value="1"/>
</dbReference>
<keyword evidence="3" id="KW-0067">ATP-binding</keyword>
<evidence type="ECO:0000313" key="5">
    <source>
        <dbReference type="EMBL" id="SFO16967.1"/>
    </source>
</evidence>
<dbReference type="Gene3D" id="2.40.100.10">
    <property type="entry name" value="Cyclophilin-like"/>
    <property type="match status" value="1"/>
</dbReference>
<name>A0A1I5EZS7_9HYPH</name>
<organism evidence="5 6">
    <name type="scientific">Cohaesibacter marisflavi</name>
    <dbReference type="NCBI Taxonomy" id="655353"/>
    <lineage>
        <taxon>Bacteria</taxon>
        <taxon>Pseudomonadati</taxon>
        <taxon>Pseudomonadota</taxon>
        <taxon>Alphaproteobacteria</taxon>
        <taxon>Hyphomicrobiales</taxon>
        <taxon>Cohaesibacteraceae</taxon>
    </lineage>
</organism>
<evidence type="ECO:0000259" key="4">
    <source>
        <dbReference type="SMART" id="SM00797"/>
    </source>
</evidence>
<keyword evidence="1" id="KW-0547">Nucleotide-binding</keyword>
<evidence type="ECO:0000256" key="3">
    <source>
        <dbReference type="ARBA" id="ARBA00022840"/>
    </source>
</evidence>
<gene>
    <name evidence="5" type="ORF">SAMN04488056_103422</name>
</gene>
<dbReference type="InterPro" id="IPR029000">
    <property type="entry name" value="Cyclophilin-like_dom_sf"/>
</dbReference>
<dbReference type="EMBL" id="FOVR01000003">
    <property type="protein sequence ID" value="SFO16967.1"/>
    <property type="molecule type" value="Genomic_DNA"/>
</dbReference>
<dbReference type="InterPro" id="IPR003778">
    <property type="entry name" value="CT_A_B"/>
</dbReference>
<sequence length="322" mass="34544">MIEISAPGLLATIQDLGRPGFGSLGVGRSGAMDALALRIANAMLSNEETAAGIEITLGGFECRILEPVDICLAGADCKAMLDGKPLPRWWVQSLRPGQTLKMGFCTSGMRSYLAVRGGLNVPEILGSRATDMKGGFGGLEGRALQRGDRLAALHKATLSPPLAFGLSPTIWQSLFESTAIPQPLHFIPAAEWGDYDRENQTLFTEQAWQISQDSNRIGYRLEGEEIIPMERKELLSHGILPGTIQLPSSGKPVIQLADANTAGGYPKLGVVIEADLPLLAQARLGSTVRFVPCALEEAKAATEKQNRMLDEIRTCAAFHLAP</sequence>
<dbReference type="PANTHER" id="PTHR43309">
    <property type="entry name" value="5-OXOPROLINASE SUBUNIT C"/>
    <property type="match status" value="1"/>
</dbReference>
<dbReference type="OrthoDB" id="9768696at2"/>
<keyword evidence="6" id="KW-1185">Reference proteome</keyword>
<dbReference type="AlphaFoldDB" id="A0A1I5EZS7"/>
<protein>
    <submittedName>
        <fullName evidence="5">Biotin-dependent carboxylase uncharacterized domain-containing protein</fullName>
    </submittedName>
</protein>
<feature type="domain" description="Carboxyltransferase" evidence="4">
    <location>
        <begin position="23"/>
        <end position="308"/>
    </location>
</feature>
<keyword evidence="2" id="KW-0378">Hydrolase</keyword>
<dbReference type="SMART" id="SM00797">
    <property type="entry name" value="AHS2"/>
    <property type="match status" value="1"/>
</dbReference>
<proteinExistence type="predicted"/>
<evidence type="ECO:0000256" key="1">
    <source>
        <dbReference type="ARBA" id="ARBA00022741"/>
    </source>
</evidence>
<dbReference type="InterPro" id="IPR052708">
    <property type="entry name" value="PxpC"/>
</dbReference>